<keyword evidence="2" id="KW-1185">Reference proteome</keyword>
<dbReference type="Proteomes" id="UP000758603">
    <property type="component" value="Unassembled WGS sequence"/>
</dbReference>
<name>A0A9P8RL47_9PEZI</name>
<protein>
    <submittedName>
        <fullName evidence="1">Uncharacterized protein</fullName>
    </submittedName>
</protein>
<sequence>MHTPAVAPREAVRGQRTQASHVVVAEQNLISQHRLDHMQNIKSPSHPNKVPPRVSSHGVTMAMSRASDLDALYQTLKGSLPVGSEKPSIKKPSFPGPQTCLLLVLVPADHRNIAGGSPSSGLS</sequence>
<accession>A0A9P8RL47</accession>
<dbReference type="AlphaFoldDB" id="A0A9P8RL47"/>
<dbReference type="EMBL" id="JAGPXC010000011">
    <property type="protein sequence ID" value="KAH6645300.1"/>
    <property type="molecule type" value="Genomic_DNA"/>
</dbReference>
<gene>
    <name evidence="1" type="ORF">BKA67DRAFT_110235</name>
</gene>
<dbReference type="GeneID" id="70123772"/>
<reference evidence="1" key="1">
    <citation type="journal article" date="2021" name="Nat. Commun.">
        <title>Genetic determinants of endophytism in the Arabidopsis root mycobiome.</title>
        <authorList>
            <person name="Mesny F."/>
            <person name="Miyauchi S."/>
            <person name="Thiergart T."/>
            <person name="Pickel B."/>
            <person name="Atanasova L."/>
            <person name="Karlsson M."/>
            <person name="Huettel B."/>
            <person name="Barry K.W."/>
            <person name="Haridas S."/>
            <person name="Chen C."/>
            <person name="Bauer D."/>
            <person name="Andreopoulos W."/>
            <person name="Pangilinan J."/>
            <person name="LaButti K."/>
            <person name="Riley R."/>
            <person name="Lipzen A."/>
            <person name="Clum A."/>
            <person name="Drula E."/>
            <person name="Henrissat B."/>
            <person name="Kohler A."/>
            <person name="Grigoriev I.V."/>
            <person name="Martin F.M."/>
            <person name="Hacquard S."/>
        </authorList>
    </citation>
    <scope>NUCLEOTIDE SEQUENCE</scope>
    <source>
        <strain evidence="1">MPI-SDFR-AT-0073</strain>
    </source>
</reference>
<organism evidence="1 2">
    <name type="scientific">Truncatella angustata</name>
    <dbReference type="NCBI Taxonomy" id="152316"/>
    <lineage>
        <taxon>Eukaryota</taxon>
        <taxon>Fungi</taxon>
        <taxon>Dikarya</taxon>
        <taxon>Ascomycota</taxon>
        <taxon>Pezizomycotina</taxon>
        <taxon>Sordariomycetes</taxon>
        <taxon>Xylariomycetidae</taxon>
        <taxon>Amphisphaeriales</taxon>
        <taxon>Sporocadaceae</taxon>
        <taxon>Truncatella</taxon>
    </lineage>
</organism>
<proteinExistence type="predicted"/>
<evidence type="ECO:0000313" key="1">
    <source>
        <dbReference type="EMBL" id="KAH6645300.1"/>
    </source>
</evidence>
<comment type="caution">
    <text evidence="1">The sequence shown here is derived from an EMBL/GenBank/DDBJ whole genome shotgun (WGS) entry which is preliminary data.</text>
</comment>
<dbReference type="RefSeq" id="XP_045951814.1">
    <property type="nucleotide sequence ID" value="XM_046094879.1"/>
</dbReference>
<evidence type="ECO:0000313" key="2">
    <source>
        <dbReference type="Proteomes" id="UP000758603"/>
    </source>
</evidence>